<protein>
    <submittedName>
        <fullName evidence="3">COesterase domain-containing protein</fullName>
    </submittedName>
</protein>
<dbReference type="WBParaSite" id="EVEC_0001352701-mRNA-1">
    <property type="protein sequence ID" value="EVEC_0001352701-mRNA-1"/>
    <property type="gene ID" value="EVEC_0001352701"/>
</dbReference>
<keyword evidence="2" id="KW-1185">Reference proteome</keyword>
<dbReference type="EMBL" id="UXUI01015778">
    <property type="protein sequence ID" value="VDD97910.1"/>
    <property type="molecule type" value="Genomic_DNA"/>
</dbReference>
<reference evidence="3" key="1">
    <citation type="submission" date="2017-02" db="UniProtKB">
        <authorList>
            <consortium name="WormBaseParasite"/>
        </authorList>
    </citation>
    <scope>IDENTIFICATION</scope>
</reference>
<accession>A0A0N4VR65</accession>
<evidence type="ECO:0000313" key="2">
    <source>
        <dbReference type="Proteomes" id="UP000274131"/>
    </source>
</evidence>
<dbReference type="AlphaFoldDB" id="A0A0N4VR65"/>
<organism evidence="3">
    <name type="scientific">Enterobius vermicularis</name>
    <name type="common">Human pinworm</name>
    <dbReference type="NCBI Taxonomy" id="51028"/>
    <lineage>
        <taxon>Eukaryota</taxon>
        <taxon>Metazoa</taxon>
        <taxon>Ecdysozoa</taxon>
        <taxon>Nematoda</taxon>
        <taxon>Chromadorea</taxon>
        <taxon>Rhabditida</taxon>
        <taxon>Spirurina</taxon>
        <taxon>Oxyuridomorpha</taxon>
        <taxon>Oxyuroidea</taxon>
        <taxon>Oxyuridae</taxon>
        <taxon>Enterobius</taxon>
    </lineage>
</organism>
<gene>
    <name evidence="1" type="ORF">EVEC_LOCUS12661</name>
</gene>
<evidence type="ECO:0000313" key="3">
    <source>
        <dbReference type="WBParaSite" id="EVEC_0001352701-mRNA-1"/>
    </source>
</evidence>
<reference evidence="1 2" key="2">
    <citation type="submission" date="2018-10" db="EMBL/GenBank/DDBJ databases">
        <authorList>
            <consortium name="Pathogen Informatics"/>
        </authorList>
    </citation>
    <scope>NUCLEOTIDE SEQUENCE [LARGE SCALE GENOMIC DNA]</scope>
</reference>
<dbReference type="Proteomes" id="UP000274131">
    <property type="component" value="Unassembled WGS sequence"/>
</dbReference>
<proteinExistence type="predicted"/>
<name>A0A0N4VR65_ENTVE</name>
<sequence length="195" mass="21762">MVNRFFFLCLYVTADKLLVEFALDGGERYRENYGKGASEAAKSKLHFGLDFCAVKSLEEFAYVLSFAEQCCDVSVFSGARFLKTWGISGRSSNMLPNSILFCLSTSLLASFSTASYDFGHGSDTQVPTSDPYSSVKLKVAVKYAEVPKQDLYIYPNGIVSFDDPLPSSDVDLYQEHQDAIAVFYYPASRCTVYHR</sequence>
<evidence type="ECO:0000313" key="1">
    <source>
        <dbReference type="EMBL" id="VDD97910.1"/>
    </source>
</evidence>